<name>A0A972GVC5_9BACL</name>
<comment type="caution">
    <text evidence="1">The sequence shown here is derived from an EMBL/GenBank/DDBJ whole genome shotgun (WGS) entry which is preliminary data.</text>
</comment>
<organism evidence="1 2">
    <name type="scientific">Paenibacillus foliorum</name>
    <dbReference type="NCBI Taxonomy" id="2654974"/>
    <lineage>
        <taxon>Bacteria</taxon>
        <taxon>Bacillati</taxon>
        <taxon>Bacillota</taxon>
        <taxon>Bacilli</taxon>
        <taxon>Bacillales</taxon>
        <taxon>Paenibacillaceae</taxon>
        <taxon>Paenibacillus</taxon>
    </lineage>
</organism>
<evidence type="ECO:0000313" key="2">
    <source>
        <dbReference type="Proteomes" id="UP000641588"/>
    </source>
</evidence>
<dbReference type="RefSeq" id="WP_171653394.1">
    <property type="nucleotide sequence ID" value="NZ_WHOD01000070.1"/>
</dbReference>
<dbReference type="Proteomes" id="UP000641588">
    <property type="component" value="Unassembled WGS sequence"/>
</dbReference>
<proteinExistence type="predicted"/>
<dbReference type="AlphaFoldDB" id="A0A972GVC5"/>
<accession>A0A972GVC5</accession>
<keyword evidence="2" id="KW-1185">Reference proteome</keyword>
<reference evidence="1" key="1">
    <citation type="submission" date="2019-10" db="EMBL/GenBank/DDBJ databases">
        <title>Description of Paenibacillus glebae sp. nov.</title>
        <authorList>
            <person name="Carlier A."/>
            <person name="Qi S."/>
        </authorList>
    </citation>
    <scope>NUCLEOTIDE SEQUENCE</scope>
    <source>
        <strain evidence="1">LMG 31456</strain>
    </source>
</reference>
<protein>
    <submittedName>
        <fullName evidence="1">Uncharacterized protein</fullName>
    </submittedName>
</protein>
<dbReference type="EMBL" id="WHOD01000070">
    <property type="protein sequence ID" value="NOU95174.1"/>
    <property type="molecule type" value="Genomic_DNA"/>
</dbReference>
<gene>
    <name evidence="1" type="ORF">GC093_18375</name>
</gene>
<evidence type="ECO:0000313" key="1">
    <source>
        <dbReference type="EMBL" id="NOU95174.1"/>
    </source>
</evidence>
<sequence>MCWFICISLINEAKGRDPAMLYHVIHLQTHEMKTLKTADILDMDYDADGRVAIIGNNQENYFLLASKDIINVS</sequence>